<keyword evidence="6" id="KW-0004">4Fe-4S</keyword>
<keyword evidence="8" id="KW-0808">Transferase</keyword>
<proteinExistence type="predicted"/>
<dbReference type="Gene3D" id="1.20.5.1930">
    <property type="match status" value="1"/>
</dbReference>
<evidence type="ECO:0000256" key="2">
    <source>
        <dbReference type="ARBA" id="ARBA00001966"/>
    </source>
</evidence>
<dbReference type="InterPro" id="IPR003594">
    <property type="entry name" value="HATPase_dom"/>
</dbReference>
<comment type="function">
    <text evidence="16">Member of the two-component regulatory system NreB/NreC involved in the control of dissimilatory nitrate/nitrite reduction in response to oxygen. NreB functions as a direct oxygen sensor histidine kinase which is autophosphorylated, in the absence of oxygen, probably at the conserved histidine residue, and transfers its phosphate group probably to a conserved aspartate residue of NreC. NreB/NreC activates the expression of the nitrate (narGHJI) and nitrite (nir) reductase operons, as well as the putative nitrate transporter gene narT.</text>
</comment>
<feature type="transmembrane region" description="Helical" evidence="18">
    <location>
        <begin position="5"/>
        <end position="28"/>
    </location>
</feature>
<dbReference type="InterPro" id="IPR036890">
    <property type="entry name" value="HATPase_C_sf"/>
</dbReference>
<dbReference type="InterPro" id="IPR050482">
    <property type="entry name" value="Sensor_HK_TwoCompSys"/>
</dbReference>
<evidence type="ECO:0000256" key="14">
    <source>
        <dbReference type="ARBA" id="ARBA00023012"/>
    </source>
</evidence>
<evidence type="ECO:0000256" key="4">
    <source>
        <dbReference type="ARBA" id="ARBA00012438"/>
    </source>
</evidence>
<dbReference type="Pfam" id="PF00595">
    <property type="entry name" value="PDZ"/>
    <property type="match status" value="1"/>
</dbReference>
<evidence type="ECO:0000256" key="1">
    <source>
        <dbReference type="ARBA" id="ARBA00000085"/>
    </source>
</evidence>
<sequence>MIKKFVIGSCIAIFVVLQIWCSIFIFYYPYVGIEVELSQAQNRIVIKELAPEGAAVKLDLKVGDIIQQVDGKPIGDSILFRKWQAIEQVQSITISRNGTDYEININKKSNIFYDMFPLLEEIISLCMAILLFTKMSHSKSARLLATVFLCASFIFMSLGASIRGDTIGKFLITSFMMLMPIVFLHFLVVFFKEKGNIELPTWMLKYLYGIVVLTLGLRLFYFQPSLTYVVYSYDKSITLGFSMFGFLINMYLLTVQYVKVRKQQSYMSSIIKSVWLSWLISFLPIICFSFLPQLLTGQRILNAIFTSWILLFFPISFAYLIASNQLYDFGQVIRRIMFAGLLAILPVSLFTGVYVFLFKKMADEKQILFIFIGSMTIVTMVLYAAEYWITRLESFLFPRKYLLQTALKKIARNLGTISSFRELKEIILVDIVSTLQVMGGAIVFCYKNDTEIIYEGEIDVSEVRQLVETSTLLDNPLYTCIEMNYHEAYTSYLIMTRKRTNTLLPKEEKQWLQLITSYLEVSLENVHLIRKLTVNLQQFASQLPNEAAAQDIQWFRKVMFELQEEERIRIATDLHDTTMQDLFFLKRRISTLAEKSTMPKGDQEQLRNMNNFVDMINASLRQSCFELNPHLLREVGLIKTLKMYVEKESYTAPFELIFEAMAVKFIEGKDLPTKRHIFRIVQELLNNAKKHSQATKVTFKIMESNQVFYLNYEDNGIGFSNKEGTQREIGASGLGIEQIRSRILHMGGQMDFLTQQGNGTIFKIRIPIEEVISA</sequence>
<gene>
    <name evidence="20" type="ORF">BC351_29835</name>
</gene>
<protein>
    <recommendedName>
        <fullName evidence="5">Oxygen sensor histidine kinase NreB</fullName>
        <ecNumber evidence="4">2.7.13.3</ecNumber>
    </recommendedName>
    <alternativeName>
        <fullName evidence="17">Nitrogen regulation protein B</fullName>
    </alternativeName>
</protein>
<evidence type="ECO:0000256" key="10">
    <source>
        <dbReference type="ARBA" id="ARBA00022741"/>
    </source>
</evidence>
<dbReference type="EMBL" id="MBTG01000019">
    <property type="protein sequence ID" value="OPH54928.1"/>
    <property type="molecule type" value="Genomic_DNA"/>
</dbReference>
<dbReference type="CDD" id="cd16917">
    <property type="entry name" value="HATPase_UhpB-NarQ-NarX-like"/>
    <property type="match status" value="1"/>
</dbReference>
<dbReference type="SUPFAM" id="SSF50156">
    <property type="entry name" value="PDZ domain-like"/>
    <property type="match status" value="1"/>
</dbReference>
<feature type="transmembrane region" description="Helical" evidence="18">
    <location>
        <begin position="237"/>
        <end position="258"/>
    </location>
</feature>
<dbReference type="InterPro" id="IPR011712">
    <property type="entry name" value="Sig_transdc_His_kin_sub3_dim/P"/>
</dbReference>
<dbReference type="Gene3D" id="3.30.565.10">
    <property type="entry name" value="Histidine kinase-like ATPase, C-terminal domain"/>
    <property type="match status" value="1"/>
</dbReference>
<dbReference type="GO" id="GO:0051539">
    <property type="term" value="F:4 iron, 4 sulfur cluster binding"/>
    <property type="evidence" value="ECO:0007669"/>
    <property type="project" value="UniProtKB-KW"/>
</dbReference>
<feature type="transmembrane region" description="Helical" evidence="18">
    <location>
        <begin position="203"/>
        <end position="222"/>
    </location>
</feature>
<feature type="domain" description="Histidine kinase" evidence="19">
    <location>
        <begin position="677"/>
        <end position="770"/>
    </location>
</feature>
<keyword evidence="15" id="KW-0411">Iron-sulfur</keyword>
<dbReference type="PANTHER" id="PTHR24421">
    <property type="entry name" value="NITRATE/NITRITE SENSOR PROTEIN NARX-RELATED"/>
    <property type="match status" value="1"/>
</dbReference>
<dbReference type="GO" id="GO:0005524">
    <property type="term" value="F:ATP binding"/>
    <property type="evidence" value="ECO:0007669"/>
    <property type="project" value="UniProtKB-KW"/>
</dbReference>
<name>A0A1V4HIB9_9BACL</name>
<keyword evidence="14" id="KW-0902">Two-component regulatory system</keyword>
<evidence type="ECO:0000256" key="3">
    <source>
        <dbReference type="ARBA" id="ARBA00004496"/>
    </source>
</evidence>
<dbReference type="GO" id="GO:0005737">
    <property type="term" value="C:cytoplasm"/>
    <property type="evidence" value="ECO:0007669"/>
    <property type="project" value="UniProtKB-SubCell"/>
</dbReference>
<dbReference type="AlphaFoldDB" id="A0A1V4HIB9"/>
<dbReference type="GO" id="GO:0046983">
    <property type="term" value="F:protein dimerization activity"/>
    <property type="evidence" value="ECO:0007669"/>
    <property type="project" value="InterPro"/>
</dbReference>
<evidence type="ECO:0000259" key="19">
    <source>
        <dbReference type="PROSITE" id="PS50109"/>
    </source>
</evidence>
<dbReference type="STRING" id="1469647.BC351_29835"/>
<keyword evidence="12" id="KW-0067">ATP-binding</keyword>
<dbReference type="Pfam" id="PF02518">
    <property type="entry name" value="HATPase_c"/>
    <property type="match status" value="1"/>
</dbReference>
<feature type="transmembrane region" description="Helical" evidence="18">
    <location>
        <begin position="303"/>
        <end position="324"/>
    </location>
</feature>
<keyword evidence="7" id="KW-0963">Cytoplasm</keyword>
<evidence type="ECO:0000256" key="6">
    <source>
        <dbReference type="ARBA" id="ARBA00022485"/>
    </source>
</evidence>
<dbReference type="SMART" id="SM00228">
    <property type="entry name" value="PDZ"/>
    <property type="match status" value="1"/>
</dbReference>
<evidence type="ECO:0000256" key="8">
    <source>
        <dbReference type="ARBA" id="ARBA00022679"/>
    </source>
</evidence>
<dbReference type="PRINTS" id="PR00344">
    <property type="entry name" value="BCTRLSENSOR"/>
</dbReference>
<dbReference type="GO" id="GO:0016020">
    <property type="term" value="C:membrane"/>
    <property type="evidence" value="ECO:0007669"/>
    <property type="project" value="InterPro"/>
</dbReference>
<dbReference type="EC" id="2.7.13.3" evidence="4"/>
<evidence type="ECO:0000313" key="21">
    <source>
        <dbReference type="Proteomes" id="UP000190626"/>
    </source>
</evidence>
<dbReference type="InterPro" id="IPR004358">
    <property type="entry name" value="Sig_transdc_His_kin-like_C"/>
</dbReference>
<keyword evidence="11" id="KW-0418">Kinase</keyword>
<dbReference type="PANTHER" id="PTHR24421:SF60">
    <property type="entry name" value="SENSOR HISTIDINE KINASE COMP"/>
    <property type="match status" value="1"/>
</dbReference>
<evidence type="ECO:0000256" key="12">
    <source>
        <dbReference type="ARBA" id="ARBA00022840"/>
    </source>
</evidence>
<evidence type="ECO:0000256" key="17">
    <source>
        <dbReference type="ARBA" id="ARBA00030800"/>
    </source>
</evidence>
<evidence type="ECO:0000313" key="20">
    <source>
        <dbReference type="EMBL" id="OPH54928.1"/>
    </source>
</evidence>
<feature type="transmembrane region" description="Helical" evidence="18">
    <location>
        <begin position="170"/>
        <end position="191"/>
    </location>
</feature>
<comment type="catalytic activity">
    <reaction evidence="1">
        <text>ATP + protein L-histidine = ADP + protein N-phospho-L-histidine.</text>
        <dbReference type="EC" id="2.7.13.3"/>
    </reaction>
</comment>
<dbReference type="PROSITE" id="PS50109">
    <property type="entry name" value="HIS_KIN"/>
    <property type="match status" value="1"/>
</dbReference>
<evidence type="ECO:0000256" key="18">
    <source>
        <dbReference type="SAM" id="Phobius"/>
    </source>
</evidence>
<keyword evidence="10" id="KW-0547">Nucleotide-binding</keyword>
<comment type="cofactor">
    <cofactor evidence="2">
        <name>[4Fe-4S] cluster</name>
        <dbReference type="ChEBI" id="CHEBI:49883"/>
    </cofactor>
</comment>
<comment type="caution">
    <text evidence="20">The sequence shown here is derived from an EMBL/GenBank/DDBJ whole genome shotgun (WGS) entry which is preliminary data.</text>
</comment>
<feature type="transmembrane region" description="Helical" evidence="18">
    <location>
        <begin position="143"/>
        <end position="164"/>
    </location>
</feature>
<feature type="transmembrane region" description="Helical" evidence="18">
    <location>
        <begin position="369"/>
        <end position="389"/>
    </location>
</feature>
<dbReference type="Gene3D" id="2.30.42.10">
    <property type="match status" value="1"/>
</dbReference>
<dbReference type="InterPro" id="IPR036034">
    <property type="entry name" value="PDZ_sf"/>
</dbReference>
<keyword evidence="18" id="KW-1133">Transmembrane helix</keyword>
<dbReference type="Proteomes" id="UP000190626">
    <property type="component" value="Unassembled WGS sequence"/>
</dbReference>
<evidence type="ECO:0000256" key="16">
    <source>
        <dbReference type="ARBA" id="ARBA00024827"/>
    </source>
</evidence>
<evidence type="ECO:0000256" key="15">
    <source>
        <dbReference type="ARBA" id="ARBA00023014"/>
    </source>
</evidence>
<evidence type="ECO:0000256" key="13">
    <source>
        <dbReference type="ARBA" id="ARBA00023004"/>
    </source>
</evidence>
<organism evidence="20 21">
    <name type="scientific">Paenibacillus ferrarius</name>
    <dbReference type="NCBI Taxonomy" id="1469647"/>
    <lineage>
        <taxon>Bacteria</taxon>
        <taxon>Bacillati</taxon>
        <taxon>Bacillota</taxon>
        <taxon>Bacilli</taxon>
        <taxon>Bacillales</taxon>
        <taxon>Paenibacillaceae</taxon>
        <taxon>Paenibacillus</taxon>
    </lineage>
</organism>
<feature type="transmembrane region" description="Helical" evidence="18">
    <location>
        <begin position="111"/>
        <end position="131"/>
    </location>
</feature>
<accession>A0A1V4HIB9</accession>
<keyword evidence="18" id="KW-0472">Membrane</keyword>
<keyword evidence="13" id="KW-0408">Iron</keyword>
<comment type="subcellular location">
    <subcellularLocation>
        <location evidence="3">Cytoplasm</location>
    </subcellularLocation>
</comment>
<evidence type="ECO:0000256" key="11">
    <source>
        <dbReference type="ARBA" id="ARBA00022777"/>
    </source>
</evidence>
<keyword evidence="9" id="KW-0479">Metal-binding</keyword>
<keyword evidence="18" id="KW-0812">Transmembrane</keyword>
<feature type="transmembrane region" description="Helical" evidence="18">
    <location>
        <begin position="336"/>
        <end position="357"/>
    </location>
</feature>
<evidence type="ECO:0000256" key="9">
    <source>
        <dbReference type="ARBA" id="ARBA00022723"/>
    </source>
</evidence>
<dbReference type="GO" id="GO:0046872">
    <property type="term" value="F:metal ion binding"/>
    <property type="evidence" value="ECO:0007669"/>
    <property type="project" value="UniProtKB-KW"/>
</dbReference>
<feature type="transmembrane region" description="Helical" evidence="18">
    <location>
        <begin position="270"/>
        <end position="291"/>
    </location>
</feature>
<dbReference type="SUPFAM" id="SSF55874">
    <property type="entry name" value="ATPase domain of HSP90 chaperone/DNA topoisomerase II/histidine kinase"/>
    <property type="match status" value="1"/>
</dbReference>
<reference evidence="21" key="1">
    <citation type="submission" date="2016-07" db="EMBL/GenBank/DDBJ databases">
        <authorList>
            <person name="Florea S."/>
            <person name="Webb J.S."/>
            <person name="Jaromczyk J."/>
            <person name="Schardl C.L."/>
        </authorList>
    </citation>
    <scope>NUCLEOTIDE SEQUENCE [LARGE SCALE GENOMIC DNA]</scope>
    <source>
        <strain evidence="21">CY1</strain>
    </source>
</reference>
<dbReference type="SMART" id="SM00387">
    <property type="entry name" value="HATPase_c"/>
    <property type="match status" value="1"/>
</dbReference>
<evidence type="ECO:0000256" key="5">
    <source>
        <dbReference type="ARBA" id="ARBA00017322"/>
    </source>
</evidence>
<dbReference type="Pfam" id="PF07730">
    <property type="entry name" value="HisKA_3"/>
    <property type="match status" value="1"/>
</dbReference>
<keyword evidence="21" id="KW-1185">Reference proteome</keyword>
<evidence type="ECO:0000256" key="7">
    <source>
        <dbReference type="ARBA" id="ARBA00022490"/>
    </source>
</evidence>
<dbReference type="InterPro" id="IPR001478">
    <property type="entry name" value="PDZ"/>
</dbReference>
<dbReference type="GO" id="GO:0000155">
    <property type="term" value="F:phosphorelay sensor kinase activity"/>
    <property type="evidence" value="ECO:0007669"/>
    <property type="project" value="InterPro"/>
</dbReference>
<dbReference type="InterPro" id="IPR005467">
    <property type="entry name" value="His_kinase_dom"/>
</dbReference>